<keyword evidence="4" id="KW-1185">Reference proteome</keyword>
<dbReference type="PANTHER" id="PTHR35176">
    <property type="entry name" value="HEME OXYGENASE HI_0854-RELATED"/>
    <property type="match status" value="1"/>
</dbReference>
<comment type="caution">
    <text evidence="3">The sequence shown here is derived from an EMBL/GenBank/DDBJ whole genome shotgun (WGS) entry which is preliminary data.</text>
</comment>
<dbReference type="EMBL" id="BNJG01000003">
    <property type="protein sequence ID" value="GHO59105.1"/>
    <property type="molecule type" value="Genomic_DNA"/>
</dbReference>
<dbReference type="SUPFAM" id="SSF50475">
    <property type="entry name" value="FMN-binding split barrel"/>
    <property type="match status" value="1"/>
</dbReference>
<dbReference type="Proteomes" id="UP000654345">
    <property type="component" value="Unassembled WGS sequence"/>
</dbReference>
<proteinExistence type="predicted"/>
<accession>A0ABQ3V396</accession>
<keyword evidence="1" id="KW-0560">Oxidoreductase</keyword>
<dbReference type="Pfam" id="PF01243">
    <property type="entry name" value="PNPOx_N"/>
    <property type="match status" value="1"/>
</dbReference>
<dbReference type="PANTHER" id="PTHR35176:SF4">
    <property type="entry name" value="PYRIDOXAMINE 5'-PHOSPHATE OXIDASE-RELATED FMN-BINDING"/>
    <property type="match status" value="1"/>
</dbReference>
<dbReference type="Gene3D" id="2.30.110.10">
    <property type="entry name" value="Electron Transport, Fmn-binding Protein, Chain A"/>
    <property type="match status" value="1"/>
</dbReference>
<dbReference type="InterPro" id="IPR012349">
    <property type="entry name" value="Split_barrel_FMN-bd"/>
</dbReference>
<dbReference type="InterPro" id="IPR052019">
    <property type="entry name" value="F420H2_bilvrd_red/Heme_oxyg"/>
</dbReference>
<protein>
    <recommendedName>
        <fullName evidence="2">Pyridoxamine 5'-phosphate oxidase N-terminal domain-containing protein</fullName>
    </recommendedName>
</protein>
<evidence type="ECO:0000313" key="4">
    <source>
        <dbReference type="Proteomes" id="UP000654345"/>
    </source>
</evidence>
<dbReference type="InterPro" id="IPR011576">
    <property type="entry name" value="Pyridox_Oxase_N"/>
</dbReference>
<organism evidence="3 4">
    <name type="scientific">Ktedonobacter robiniae</name>
    <dbReference type="NCBI Taxonomy" id="2778365"/>
    <lineage>
        <taxon>Bacteria</taxon>
        <taxon>Bacillati</taxon>
        <taxon>Chloroflexota</taxon>
        <taxon>Ktedonobacteria</taxon>
        <taxon>Ktedonobacterales</taxon>
        <taxon>Ktedonobacteraceae</taxon>
        <taxon>Ktedonobacter</taxon>
    </lineage>
</organism>
<sequence>MSFSVETLKEHTKERLTNEVIAWFTTVRSDGRPHSVPVWFLWEGESVLIFSKNNQKIRNLAQNPNVVLALDNTDDGGDVIILEGQARVLSSDEERPDTTLPAYKAKYGAEMQEIGYTPESMRQEYNQVIRVTIDRFTSQ</sequence>
<evidence type="ECO:0000259" key="2">
    <source>
        <dbReference type="Pfam" id="PF01243"/>
    </source>
</evidence>
<evidence type="ECO:0000256" key="1">
    <source>
        <dbReference type="ARBA" id="ARBA00023002"/>
    </source>
</evidence>
<dbReference type="RefSeq" id="WP_201375316.1">
    <property type="nucleotide sequence ID" value="NZ_BNJG01000003.1"/>
</dbReference>
<reference evidence="3 4" key="1">
    <citation type="journal article" date="2021" name="Int. J. Syst. Evol. Microbiol.">
        <title>Reticulibacter mediterranei gen. nov., sp. nov., within the new family Reticulibacteraceae fam. nov., and Ktedonospora formicarum gen. nov., sp. nov., Ktedonobacter robiniae sp. nov., Dictyobacter formicarum sp. nov. and Dictyobacter arantiisoli sp. nov., belonging to the class Ktedonobacteria.</title>
        <authorList>
            <person name="Yabe S."/>
            <person name="Zheng Y."/>
            <person name="Wang C.M."/>
            <person name="Sakai Y."/>
            <person name="Abe K."/>
            <person name="Yokota A."/>
            <person name="Donadio S."/>
            <person name="Cavaletti L."/>
            <person name="Monciardini P."/>
        </authorList>
    </citation>
    <scope>NUCLEOTIDE SEQUENCE [LARGE SCALE GENOMIC DNA]</scope>
    <source>
        <strain evidence="3 4">SOSP1-30</strain>
    </source>
</reference>
<name>A0ABQ3V396_9CHLR</name>
<feature type="domain" description="Pyridoxamine 5'-phosphate oxidase N-terminal" evidence="2">
    <location>
        <begin position="8"/>
        <end position="137"/>
    </location>
</feature>
<evidence type="ECO:0000313" key="3">
    <source>
        <dbReference type="EMBL" id="GHO59105.1"/>
    </source>
</evidence>
<gene>
    <name evidence="3" type="ORF">KSB_75800</name>
</gene>